<dbReference type="OrthoDB" id="5487178at2"/>
<comment type="caution">
    <text evidence="1">The sequence shown here is derived from an EMBL/GenBank/DDBJ whole genome shotgun (WGS) entry which is preliminary data.</text>
</comment>
<dbReference type="Proteomes" id="UP000019678">
    <property type="component" value="Unassembled WGS sequence"/>
</dbReference>
<dbReference type="EMBL" id="ASRX01000109">
    <property type="protein sequence ID" value="EYF00476.1"/>
    <property type="molecule type" value="Genomic_DNA"/>
</dbReference>
<name>A0A017SVZ8_9BACT</name>
<dbReference type="AlphaFoldDB" id="A0A017SVZ8"/>
<organism evidence="1 2">
    <name type="scientific">Chondromyces apiculatus DSM 436</name>
    <dbReference type="NCBI Taxonomy" id="1192034"/>
    <lineage>
        <taxon>Bacteria</taxon>
        <taxon>Pseudomonadati</taxon>
        <taxon>Myxococcota</taxon>
        <taxon>Polyangia</taxon>
        <taxon>Polyangiales</taxon>
        <taxon>Polyangiaceae</taxon>
        <taxon>Chondromyces</taxon>
    </lineage>
</organism>
<protein>
    <submittedName>
        <fullName evidence="1">Uncharacterized protein</fullName>
    </submittedName>
</protein>
<sequence>MTLRVRVKWPNAGTPLLPEAHADVQLEAGGAPLPIAHRGPGVREFEVPEGTAKVTLKARFVAALGGVTLADGTAVPPQKHEVLRVEQPYDVVEGETTLAPVNLPAYIKGHPLVDTSAVANVRGAVLLQLRTEFVDITPFWKAYALHHGEYARDRTDRVTLVVVGSTGASPLIWFACVPDACHAPLRPGISALVFFRPSNYAYSRVDEPHDAFGLNRYLLAPVATDEIDPAAPPPYWARDQFTADPQGSLWAWLRCGFERALASSGKPAVLLIPWPSALDFGRATSAELPVLAEGVIRLLWATQRLAKQRGAIHLGRLALSGYSAGGLGLWAAFANNLERTGEVYAFDARGTQANAGMAVKWFNDKPSRKLRLTGGFQLTANEGIRRAIEKLGGSLAGRFSRLPADEKAYAPGATAYWDHACALIDAAYRPGIMAEPAYWHQYAVFGGDMIDPAFPVATFLELFLRASDL</sequence>
<evidence type="ECO:0000313" key="1">
    <source>
        <dbReference type="EMBL" id="EYF00476.1"/>
    </source>
</evidence>
<proteinExistence type="predicted"/>
<keyword evidence="2" id="KW-1185">Reference proteome</keyword>
<dbReference type="STRING" id="1192034.CAP_0566"/>
<gene>
    <name evidence="1" type="ORF">CAP_0566</name>
</gene>
<accession>A0A017SVZ8</accession>
<dbReference type="RefSeq" id="WP_044251239.1">
    <property type="nucleotide sequence ID" value="NZ_ASRX01000109.1"/>
</dbReference>
<evidence type="ECO:0000313" key="2">
    <source>
        <dbReference type="Proteomes" id="UP000019678"/>
    </source>
</evidence>
<reference evidence="1 2" key="1">
    <citation type="submission" date="2013-05" db="EMBL/GenBank/DDBJ databases">
        <title>Genome assembly of Chondromyces apiculatus DSM 436.</title>
        <authorList>
            <person name="Sharma G."/>
            <person name="Khatri I."/>
            <person name="Kaur C."/>
            <person name="Mayilraj S."/>
            <person name="Subramanian S."/>
        </authorList>
    </citation>
    <scope>NUCLEOTIDE SEQUENCE [LARGE SCALE GENOMIC DNA]</scope>
    <source>
        <strain evidence="1 2">DSM 436</strain>
    </source>
</reference>